<reference evidence="1" key="1">
    <citation type="submission" date="2015-07" db="EMBL/GenBank/DDBJ databases">
        <title>MeaNS - Measles Nucleotide Surveillance Program.</title>
        <authorList>
            <person name="Tran T."/>
            <person name="Druce J."/>
        </authorList>
    </citation>
    <scope>NUCLEOTIDE SEQUENCE</scope>
    <source>
        <strain evidence="1">UCB-OBI-ISO-001</strain>
        <tissue evidence="1">Gonad</tissue>
    </source>
</reference>
<sequence>MQEFKNNLYRHTNGYSCLELNIYTQMYMDSYIHKHSKIYTHTHTNLFRFHPCIHQSIHP</sequence>
<evidence type="ECO:0000313" key="1">
    <source>
        <dbReference type="EMBL" id="KOF71418.1"/>
    </source>
</evidence>
<gene>
    <name evidence="1" type="ORF">OCBIM_22001092mg</name>
</gene>
<protein>
    <submittedName>
        <fullName evidence="1">Uncharacterized protein</fullName>
    </submittedName>
</protein>
<accession>A0A0L8G3F6</accession>
<proteinExistence type="predicted"/>
<dbReference type="EMBL" id="KQ424178">
    <property type="protein sequence ID" value="KOF71418.1"/>
    <property type="molecule type" value="Genomic_DNA"/>
</dbReference>
<organism evidence="1">
    <name type="scientific">Octopus bimaculoides</name>
    <name type="common">California two-spotted octopus</name>
    <dbReference type="NCBI Taxonomy" id="37653"/>
    <lineage>
        <taxon>Eukaryota</taxon>
        <taxon>Metazoa</taxon>
        <taxon>Spiralia</taxon>
        <taxon>Lophotrochozoa</taxon>
        <taxon>Mollusca</taxon>
        <taxon>Cephalopoda</taxon>
        <taxon>Coleoidea</taxon>
        <taxon>Octopodiformes</taxon>
        <taxon>Octopoda</taxon>
        <taxon>Incirrata</taxon>
        <taxon>Octopodidae</taxon>
        <taxon>Octopus</taxon>
    </lineage>
</organism>
<name>A0A0L8G3F6_OCTBM</name>
<dbReference type="AlphaFoldDB" id="A0A0L8G3F6"/>